<feature type="compositionally biased region" description="Polar residues" evidence="2">
    <location>
        <begin position="201"/>
        <end position="214"/>
    </location>
</feature>
<evidence type="ECO:0000256" key="1">
    <source>
        <dbReference type="ARBA" id="ARBA00023125"/>
    </source>
</evidence>
<dbReference type="GO" id="GO:0005634">
    <property type="term" value="C:nucleus"/>
    <property type="evidence" value="ECO:0007669"/>
    <property type="project" value="TreeGrafter"/>
</dbReference>
<keyword evidence="5" id="KW-1185">Reference proteome</keyword>
<dbReference type="EMBL" id="CAXITT010000358">
    <property type="protein sequence ID" value="CAL1539844.1"/>
    <property type="molecule type" value="Genomic_DNA"/>
</dbReference>
<sequence length="247" mass="28329">MCEKCGFVSSRVKNSRVKSLRHAKGCPDMKPRHELTYETRAQMLKALEAPGATLSSVARLFGVSVSSMSRINANKERILNHCLDHSGQKRIRFCKEPEVAHNLYTWYMEKKAEGVHITGPKLKEKARKMAAEMGRDFKASSGWLGRWRHRYNIVCTAKNPDKVNRGPLKKKRSRKSTPQRTDNMDHLVHLQPMQADMHQDSLGSSTSIVVEQNEQQQQPPPQPHQHSQAPVFLHQRFSTPWEMAQQQ</sequence>
<dbReference type="PANTHER" id="PTHR19303:SF73">
    <property type="entry name" value="PROTEIN PDC2"/>
    <property type="match status" value="1"/>
</dbReference>
<keyword evidence="1" id="KW-0238">DNA-binding</keyword>
<dbReference type="InterPro" id="IPR006600">
    <property type="entry name" value="HTH_CenpB_DNA-bd_dom"/>
</dbReference>
<dbReference type="InterPro" id="IPR050863">
    <property type="entry name" value="CenT-Element_Derived"/>
</dbReference>
<dbReference type="InterPro" id="IPR009057">
    <property type="entry name" value="Homeodomain-like_sf"/>
</dbReference>
<dbReference type="SUPFAM" id="SSF46689">
    <property type="entry name" value="Homeodomain-like"/>
    <property type="match status" value="2"/>
</dbReference>
<evidence type="ECO:0000313" key="4">
    <source>
        <dbReference type="EMBL" id="CAL1539844.1"/>
    </source>
</evidence>
<evidence type="ECO:0000256" key="2">
    <source>
        <dbReference type="SAM" id="MobiDB-lite"/>
    </source>
</evidence>
<dbReference type="SMART" id="SM00674">
    <property type="entry name" value="CENPB"/>
    <property type="match status" value="1"/>
</dbReference>
<gene>
    <name evidence="4" type="ORF">GSLYS_00013577001</name>
</gene>
<feature type="region of interest" description="Disordered" evidence="2">
    <location>
        <begin position="158"/>
        <end position="183"/>
    </location>
</feature>
<evidence type="ECO:0000259" key="3">
    <source>
        <dbReference type="PROSITE" id="PS51253"/>
    </source>
</evidence>
<dbReference type="PROSITE" id="PS51253">
    <property type="entry name" value="HTH_CENPB"/>
    <property type="match status" value="1"/>
</dbReference>
<accession>A0AAV2HZZ9</accession>
<proteinExistence type="predicted"/>
<feature type="non-terminal residue" evidence="4">
    <location>
        <position position="247"/>
    </location>
</feature>
<feature type="region of interest" description="Disordered" evidence="2">
    <location>
        <begin position="199"/>
        <end position="247"/>
    </location>
</feature>
<feature type="domain" description="HTH CENPB-type" evidence="3">
    <location>
        <begin position="87"/>
        <end position="157"/>
    </location>
</feature>
<dbReference type="Pfam" id="PF03221">
    <property type="entry name" value="HTH_Tnp_Tc5"/>
    <property type="match status" value="1"/>
</dbReference>
<dbReference type="GO" id="GO:0003677">
    <property type="term" value="F:DNA binding"/>
    <property type="evidence" value="ECO:0007669"/>
    <property type="project" value="UniProtKB-KW"/>
</dbReference>
<dbReference type="Proteomes" id="UP001497497">
    <property type="component" value="Unassembled WGS sequence"/>
</dbReference>
<comment type="caution">
    <text evidence="4">The sequence shown here is derived from an EMBL/GenBank/DDBJ whole genome shotgun (WGS) entry which is preliminary data.</text>
</comment>
<feature type="compositionally biased region" description="Basic residues" evidence="2">
    <location>
        <begin position="167"/>
        <end position="177"/>
    </location>
</feature>
<dbReference type="PANTHER" id="PTHR19303">
    <property type="entry name" value="TRANSPOSON"/>
    <property type="match status" value="1"/>
</dbReference>
<reference evidence="4 5" key="1">
    <citation type="submission" date="2024-04" db="EMBL/GenBank/DDBJ databases">
        <authorList>
            <consortium name="Genoscope - CEA"/>
            <person name="William W."/>
        </authorList>
    </citation>
    <scope>NUCLEOTIDE SEQUENCE [LARGE SCALE GENOMIC DNA]</scope>
</reference>
<evidence type="ECO:0000313" key="5">
    <source>
        <dbReference type="Proteomes" id="UP001497497"/>
    </source>
</evidence>
<protein>
    <recommendedName>
        <fullName evidence="3">HTH CENPB-type domain-containing protein</fullName>
    </recommendedName>
</protein>
<dbReference type="AlphaFoldDB" id="A0AAV2HZZ9"/>
<dbReference type="Gene3D" id="1.10.10.60">
    <property type="entry name" value="Homeodomain-like"/>
    <property type="match status" value="2"/>
</dbReference>
<organism evidence="4 5">
    <name type="scientific">Lymnaea stagnalis</name>
    <name type="common">Great pond snail</name>
    <name type="synonym">Helix stagnalis</name>
    <dbReference type="NCBI Taxonomy" id="6523"/>
    <lineage>
        <taxon>Eukaryota</taxon>
        <taxon>Metazoa</taxon>
        <taxon>Spiralia</taxon>
        <taxon>Lophotrochozoa</taxon>
        <taxon>Mollusca</taxon>
        <taxon>Gastropoda</taxon>
        <taxon>Heterobranchia</taxon>
        <taxon>Euthyneura</taxon>
        <taxon>Panpulmonata</taxon>
        <taxon>Hygrophila</taxon>
        <taxon>Lymnaeoidea</taxon>
        <taxon>Lymnaeidae</taxon>
        <taxon>Lymnaea</taxon>
    </lineage>
</organism>
<name>A0AAV2HZZ9_LYMST</name>